<proteinExistence type="predicted"/>
<comment type="caution">
    <text evidence="1">The sequence shown here is derived from an EMBL/GenBank/DDBJ whole genome shotgun (WGS) entry which is preliminary data.</text>
</comment>
<sequence length="37" mass="4644">MLKFNLAKGKRNETEFLYMHYCYYVDTAYRVRRNEYG</sequence>
<keyword evidence="2" id="KW-1185">Reference proteome</keyword>
<reference evidence="1 2" key="1">
    <citation type="submission" date="2015-03" db="EMBL/GenBank/DDBJ databases">
        <title>Genome sequence of Pseudoalteromonas aurantia.</title>
        <authorList>
            <person name="Xie B.-B."/>
            <person name="Rong J.-C."/>
            <person name="Qin Q.-L."/>
            <person name="Zhang Y.-Z."/>
        </authorList>
    </citation>
    <scope>NUCLEOTIDE SEQUENCE [LARGE SCALE GENOMIC DNA]</scope>
    <source>
        <strain evidence="1 2">208</strain>
    </source>
</reference>
<evidence type="ECO:0000313" key="2">
    <source>
        <dbReference type="Proteomes" id="UP000615755"/>
    </source>
</evidence>
<gene>
    <name evidence="1" type="ORF">PAUR_a0240</name>
</gene>
<dbReference type="Proteomes" id="UP000615755">
    <property type="component" value="Unassembled WGS sequence"/>
</dbReference>
<protein>
    <submittedName>
        <fullName evidence="1">Uncharacterized protein</fullName>
    </submittedName>
</protein>
<evidence type="ECO:0000313" key="1">
    <source>
        <dbReference type="EMBL" id="MBE0366963.1"/>
    </source>
</evidence>
<name>A0ABR9EB00_9GAMM</name>
<organism evidence="1 2">
    <name type="scientific">Pseudoalteromonas aurantia 208</name>
    <dbReference type="NCBI Taxonomy" id="1314867"/>
    <lineage>
        <taxon>Bacteria</taxon>
        <taxon>Pseudomonadati</taxon>
        <taxon>Pseudomonadota</taxon>
        <taxon>Gammaproteobacteria</taxon>
        <taxon>Alteromonadales</taxon>
        <taxon>Pseudoalteromonadaceae</taxon>
        <taxon>Pseudoalteromonas</taxon>
    </lineage>
</organism>
<dbReference type="EMBL" id="AQGV01000011">
    <property type="protein sequence ID" value="MBE0366963.1"/>
    <property type="molecule type" value="Genomic_DNA"/>
</dbReference>
<accession>A0ABR9EB00</accession>